<dbReference type="InterPro" id="IPR004843">
    <property type="entry name" value="Calcineurin-like_PHP"/>
</dbReference>
<evidence type="ECO:0000256" key="3">
    <source>
        <dbReference type="ARBA" id="ARBA00008895"/>
    </source>
</evidence>
<keyword evidence="5" id="KW-0479">Metal-binding</keyword>
<feature type="transmembrane region" description="Helical" evidence="10">
    <location>
        <begin position="321"/>
        <end position="338"/>
    </location>
</feature>
<evidence type="ECO:0000256" key="4">
    <source>
        <dbReference type="ARBA" id="ARBA00022692"/>
    </source>
</evidence>
<protein>
    <recommendedName>
        <fullName evidence="11">Calcineurin-like phosphoesterase domain-containing protein</fullName>
    </recommendedName>
</protein>
<evidence type="ECO:0000313" key="12">
    <source>
        <dbReference type="EMBL" id="TMW63584.1"/>
    </source>
</evidence>
<comment type="similarity">
    <text evidence="3">Belongs to the metallophosphoesterase superfamily. MPPE1 family.</text>
</comment>
<dbReference type="AlphaFoldDB" id="A0A8K1FJX1"/>
<dbReference type="InterPro" id="IPR033308">
    <property type="entry name" value="PGAP5/Cdc1/Ted1"/>
</dbReference>
<evidence type="ECO:0000256" key="1">
    <source>
        <dbReference type="ARBA" id="ARBA00001936"/>
    </source>
</evidence>
<name>A0A8K1FJX1_PYTOL</name>
<keyword evidence="4 10" id="KW-0812">Transmembrane</keyword>
<reference evidence="12" key="1">
    <citation type="submission" date="2019-03" db="EMBL/GenBank/DDBJ databases">
        <title>Long read genome sequence of the mycoparasitic Pythium oligandrum ATCC 38472 isolated from sugarbeet rhizosphere.</title>
        <authorList>
            <person name="Gaulin E."/>
        </authorList>
    </citation>
    <scope>NUCLEOTIDE SEQUENCE</scope>
    <source>
        <strain evidence="12">ATCC 38472_TT</strain>
    </source>
</reference>
<proteinExistence type="inferred from homology"/>
<dbReference type="EMBL" id="SPLM01000072">
    <property type="protein sequence ID" value="TMW63584.1"/>
    <property type="molecule type" value="Genomic_DNA"/>
</dbReference>
<dbReference type="Proteomes" id="UP000794436">
    <property type="component" value="Unassembled WGS sequence"/>
</dbReference>
<evidence type="ECO:0000256" key="5">
    <source>
        <dbReference type="ARBA" id="ARBA00022723"/>
    </source>
</evidence>
<dbReference type="GO" id="GO:0006506">
    <property type="term" value="P:GPI anchor biosynthetic process"/>
    <property type="evidence" value="ECO:0007669"/>
    <property type="project" value="InterPro"/>
</dbReference>
<keyword evidence="8 10" id="KW-0472">Membrane</keyword>
<evidence type="ECO:0000256" key="9">
    <source>
        <dbReference type="ARBA" id="ARBA00023211"/>
    </source>
</evidence>
<evidence type="ECO:0000256" key="8">
    <source>
        <dbReference type="ARBA" id="ARBA00023136"/>
    </source>
</evidence>
<accession>A0A8K1FJX1</accession>
<dbReference type="Gene3D" id="3.60.21.10">
    <property type="match status" value="1"/>
</dbReference>
<dbReference type="Pfam" id="PF00149">
    <property type="entry name" value="Metallophos"/>
    <property type="match status" value="1"/>
</dbReference>
<comment type="caution">
    <text evidence="12">The sequence shown here is derived from an EMBL/GenBank/DDBJ whole genome shotgun (WGS) entry which is preliminary data.</text>
</comment>
<evidence type="ECO:0000256" key="7">
    <source>
        <dbReference type="ARBA" id="ARBA00022989"/>
    </source>
</evidence>
<dbReference type="OrthoDB" id="5977743at2759"/>
<evidence type="ECO:0000259" key="11">
    <source>
        <dbReference type="Pfam" id="PF00149"/>
    </source>
</evidence>
<dbReference type="SUPFAM" id="SSF56300">
    <property type="entry name" value="Metallo-dependent phosphatases"/>
    <property type="match status" value="1"/>
</dbReference>
<keyword evidence="6" id="KW-0378">Hydrolase</keyword>
<evidence type="ECO:0000256" key="2">
    <source>
        <dbReference type="ARBA" id="ARBA00004141"/>
    </source>
</evidence>
<dbReference type="GO" id="GO:0046872">
    <property type="term" value="F:metal ion binding"/>
    <property type="evidence" value="ECO:0007669"/>
    <property type="project" value="UniProtKB-KW"/>
</dbReference>
<keyword evidence="9" id="KW-0464">Manganese</keyword>
<keyword evidence="13" id="KW-1185">Reference proteome</keyword>
<evidence type="ECO:0000256" key="6">
    <source>
        <dbReference type="ARBA" id="ARBA00022801"/>
    </source>
</evidence>
<dbReference type="PANTHER" id="PTHR13315:SF0">
    <property type="entry name" value="METALLOPHOSPHOESTERASE 1"/>
    <property type="match status" value="1"/>
</dbReference>
<keyword evidence="7 10" id="KW-1133">Transmembrane helix</keyword>
<evidence type="ECO:0000256" key="10">
    <source>
        <dbReference type="SAM" id="Phobius"/>
    </source>
</evidence>
<comment type="subcellular location">
    <subcellularLocation>
        <location evidence="2">Membrane</location>
        <topology evidence="2">Multi-pass membrane protein</topology>
    </subcellularLocation>
</comment>
<sequence>MGSWLAATAVVLFGQVGVFYLYAYRCALTSANGASDPSALRALVVSDVHLLGKRRRTWIERIWIDWQITIALQAANHAHAPEIVLVLGDQLDEGGYPTSDEDWQEYTSRFTQAMASLRGKETLFLMGNHDAAFGRYLTKAGMQRYELAFGPANRLMTVKGHKIIHLNTMALDTDVKDPEVRAQAASFLQTLETLEPEEDTSVVLLTHLPLFRNDDLLCGPVRSQEGGHITYEHPSFRYSPFHHVLSRQLSSQLLTTIRPSVVLSGHTHAWCEYDHTEVNAKEFTIPAFSWGQRPDPSYGVLHLSGRHATVTTCSLPTETHLFALYGISILLFVAKLIWRASTRRLVREKKDT</sequence>
<gene>
    <name evidence="12" type="ORF">Poli38472_002525</name>
</gene>
<evidence type="ECO:0000313" key="13">
    <source>
        <dbReference type="Proteomes" id="UP000794436"/>
    </source>
</evidence>
<organism evidence="12 13">
    <name type="scientific">Pythium oligandrum</name>
    <name type="common">Mycoparasitic fungus</name>
    <dbReference type="NCBI Taxonomy" id="41045"/>
    <lineage>
        <taxon>Eukaryota</taxon>
        <taxon>Sar</taxon>
        <taxon>Stramenopiles</taxon>
        <taxon>Oomycota</taxon>
        <taxon>Peronosporomycetes</taxon>
        <taxon>Pythiales</taxon>
        <taxon>Pythiaceae</taxon>
        <taxon>Pythium</taxon>
    </lineage>
</organism>
<dbReference type="PANTHER" id="PTHR13315">
    <property type="entry name" value="METALLO PHOSPHOESTERASE RELATED"/>
    <property type="match status" value="1"/>
</dbReference>
<dbReference type="InterPro" id="IPR029052">
    <property type="entry name" value="Metallo-depent_PP-like"/>
</dbReference>
<dbReference type="GO" id="GO:0016787">
    <property type="term" value="F:hydrolase activity"/>
    <property type="evidence" value="ECO:0007669"/>
    <property type="project" value="UniProtKB-KW"/>
</dbReference>
<feature type="domain" description="Calcineurin-like phosphoesterase" evidence="11">
    <location>
        <begin position="41"/>
        <end position="269"/>
    </location>
</feature>
<dbReference type="GO" id="GO:0016020">
    <property type="term" value="C:membrane"/>
    <property type="evidence" value="ECO:0007669"/>
    <property type="project" value="UniProtKB-SubCell"/>
</dbReference>
<comment type="cofactor">
    <cofactor evidence="1">
        <name>Mn(2+)</name>
        <dbReference type="ChEBI" id="CHEBI:29035"/>
    </cofactor>
</comment>